<dbReference type="Gene3D" id="1.20.1420.30">
    <property type="entry name" value="NCX, central ion-binding region"/>
    <property type="match status" value="1"/>
</dbReference>
<dbReference type="Proteomes" id="UP001596328">
    <property type="component" value="Unassembled WGS sequence"/>
</dbReference>
<sequence>VGEIEWAAAAVGVPQAVLALLLAPLATELPEKFNSIIWISSDKDTLALGNITGAMAFQGTLPVTLGIVFTSWNLSLTWGTTGFLNGLSAVLAIVSGAILYVRAREVGDGNLNPRPFLLGGLLYLGFIAVTLYHVFVVGLSGTA</sequence>
<organism evidence="7 8">
    <name type="scientific">Halobium palmae</name>
    <dbReference type="NCBI Taxonomy" id="1776492"/>
    <lineage>
        <taxon>Archaea</taxon>
        <taxon>Methanobacteriati</taxon>
        <taxon>Methanobacteriota</taxon>
        <taxon>Stenosarchaea group</taxon>
        <taxon>Halobacteria</taxon>
        <taxon>Halobacteriales</taxon>
        <taxon>Haloferacaceae</taxon>
        <taxon>Halobium</taxon>
    </lineage>
</organism>
<keyword evidence="8" id="KW-1185">Reference proteome</keyword>
<feature type="transmembrane region" description="Helical" evidence="5">
    <location>
        <begin position="115"/>
        <end position="135"/>
    </location>
</feature>
<dbReference type="InterPro" id="IPR004837">
    <property type="entry name" value="NaCa_Exmemb"/>
</dbReference>
<reference evidence="7 8" key="1">
    <citation type="journal article" date="2019" name="Int. J. Syst. Evol. Microbiol.">
        <title>The Global Catalogue of Microorganisms (GCM) 10K type strain sequencing project: providing services to taxonomists for standard genome sequencing and annotation.</title>
        <authorList>
            <consortium name="The Broad Institute Genomics Platform"/>
            <consortium name="The Broad Institute Genome Sequencing Center for Infectious Disease"/>
            <person name="Wu L."/>
            <person name="Ma J."/>
        </authorList>
    </citation>
    <scope>NUCLEOTIDE SEQUENCE [LARGE SCALE GENOMIC DNA]</scope>
    <source>
        <strain evidence="7 8">NBRC 111368</strain>
    </source>
</reference>
<feature type="transmembrane region" description="Helical" evidence="5">
    <location>
        <begin position="47"/>
        <end position="70"/>
    </location>
</feature>
<feature type="domain" description="Sodium/calcium exchanger membrane region" evidence="6">
    <location>
        <begin position="8"/>
        <end position="135"/>
    </location>
</feature>
<keyword evidence="3 5" id="KW-1133">Transmembrane helix</keyword>
<keyword evidence="4 5" id="KW-0472">Membrane</keyword>
<proteinExistence type="predicted"/>
<gene>
    <name evidence="7" type="ORF">ACFQE1_19995</name>
</gene>
<dbReference type="Pfam" id="PF01699">
    <property type="entry name" value="Na_Ca_ex"/>
    <property type="match status" value="1"/>
</dbReference>
<feature type="transmembrane region" description="Helical" evidence="5">
    <location>
        <begin position="82"/>
        <end position="103"/>
    </location>
</feature>
<accession>A0ABD5S4L9</accession>
<dbReference type="EMBL" id="JBHSWU010001252">
    <property type="protein sequence ID" value="MFC6726605.1"/>
    <property type="molecule type" value="Genomic_DNA"/>
</dbReference>
<protein>
    <submittedName>
        <fullName evidence="7">Sodium:calcium antiporter</fullName>
    </submittedName>
</protein>
<feature type="transmembrane region" description="Helical" evidence="5">
    <location>
        <begin position="6"/>
        <end position="26"/>
    </location>
</feature>
<dbReference type="InterPro" id="IPR044880">
    <property type="entry name" value="NCX_ion-bd_dom_sf"/>
</dbReference>
<evidence type="ECO:0000256" key="4">
    <source>
        <dbReference type="ARBA" id="ARBA00023136"/>
    </source>
</evidence>
<feature type="non-terminal residue" evidence="7">
    <location>
        <position position="1"/>
    </location>
</feature>
<name>A0ABD5S4L9_9EURY</name>
<evidence type="ECO:0000259" key="6">
    <source>
        <dbReference type="Pfam" id="PF01699"/>
    </source>
</evidence>
<keyword evidence="2 5" id="KW-0812">Transmembrane</keyword>
<evidence type="ECO:0000256" key="3">
    <source>
        <dbReference type="ARBA" id="ARBA00022989"/>
    </source>
</evidence>
<evidence type="ECO:0000313" key="7">
    <source>
        <dbReference type="EMBL" id="MFC6726605.1"/>
    </source>
</evidence>
<evidence type="ECO:0000256" key="2">
    <source>
        <dbReference type="ARBA" id="ARBA00022692"/>
    </source>
</evidence>
<evidence type="ECO:0000256" key="1">
    <source>
        <dbReference type="ARBA" id="ARBA00004141"/>
    </source>
</evidence>
<evidence type="ECO:0000313" key="8">
    <source>
        <dbReference type="Proteomes" id="UP001596328"/>
    </source>
</evidence>
<comment type="caution">
    <text evidence="7">The sequence shown here is derived from an EMBL/GenBank/DDBJ whole genome shotgun (WGS) entry which is preliminary data.</text>
</comment>
<evidence type="ECO:0000256" key="5">
    <source>
        <dbReference type="SAM" id="Phobius"/>
    </source>
</evidence>
<comment type="subcellular location">
    <subcellularLocation>
        <location evidence="1">Membrane</location>
        <topology evidence="1">Multi-pass membrane protein</topology>
    </subcellularLocation>
</comment>
<dbReference type="AlphaFoldDB" id="A0ABD5S4L9"/>
<dbReference type="GO" id="GO:0016020">
    <property type="term" value="C:membrane"/>
    <property type="evidence" value="ECO:0007669"/>
    <property type="project" value="UniProtKB-SubCell"/>
</dbReference>